<reference evidence="1" key="1">
    <citation type="journal article" date="2015" name="Genome Announc.">
        <title>Complete Genome Sequence of Yersinia ruckeri Strain CSF007-82, Etiologic Agent of Red Mouth Disease in Salmonid Fish.</title>
        <authorList>
            <person name="Nelson M.C."/>
            <person name="LaPatra S.E."/>
            <person name="Welch T.J."/>
            <person name="Graf J."/>
        </authorList>
    </citation>
    <scope>NUCLEOTIDE SEQUENCE</scope>
    <source>
        <strain evidence="1">CSF007-82</strain>
    </source>
</reference>
<organism evidence="1">
    <name type="scientific">Yersinia ruckeri</name>
    <dbReference type="NCBI Taxonomy" id="29486"/>
    <lineage>
        <taxon>Bacteria</taxon>
        <taxon>Pseudomonadati</taxon>
        <taxon>Pseudomonadota</taxon>
        <taxon>Gammaproteobacteria</taxon>
        <taxon>Enterobacterales</taxon>
        <taxon>Yersiniaceae</taxon>
        <taxon>Yersinia</taxon>
    </lineage>
</organism>
<protein>
    <submittedName>
        <fullName evidence="1">Uncharacterized protein</fullName>
    </submittedName>
</protein>
<name>A0A0A8VEQ7_YERRU</name>
<proteinExistence type="predicted"/>
<sequence>MISEPEQQHQRFEVAVGFFFQEIQQPFYLLAVASGALVMRGYKHYSP</sequence>
<accession>A0A0A8VEQ7</accession>
<gene>
    <name evidence="1" type="ORF">CSF007_11665</name>
</gene>
<evidence type="ECO:0000313" key="1">
    <source>
        <dbReference type="EMBL" id="CEK28075.1"/>
    </source>
</evidence>
<dbReference type="AlphaFoldDB" id="A0A0A8VEQ7"/>
<dbReference type="EMBL" id="LN681231">
    <property type="protein sequence ID" value="CEK28075.1"/>
    <property type="molecule type" value="Genomic_DNA"/>
</dbReference>